<evidence type="ECO:0000256" key="5">
    <source>
        <dbReference type="ARBA" id="ARBA00022475"/>
    </source>
</evidence>
<keyword evidence="9 18" id="KW-0479">Metal-binding</keyword>
<keyword evidence="8 17" id="KW-0812">Transmembrane</keyword>
<feature type="transmembrane region" description="Helical" evidence="18">
    <location>
        <begin position="428"/>
        <end position="447"/>
    </location>
</feature>
<evidence type="ECO:0000256" key="3">
    <source>
        <dbReference type="ARBA" id="ARBA00009578"/>
    </source>
</evidence>
<feature type="transmembrane region" description="Helical" evidence="18">
    <location>
        <begin position="289"/>
        <end position="309"/>
    </location>
</feature>
<dbReference type="PRINTS" id="PR01165">
    <property type="entry name" value="CYCOXIDASEI"/>
</dbReference>
<dbReference type="Pfam" id="PF00115">
    <property type="entry name" value="COX1"/>
    <property type="match status" value="1"/>
</dbReference>
<evidence type="ECO:0000256" key="17">
    <source>
        <dbReference type="RuleBase" id="RU000370"/>
    </source>
</evidence>
<dbReference type="CDD" id="cd01662">
    <property type="entry name" value="Ubiquinol_Oxidase_I"/>
    <property type="match status" value="1"/>
</dbReference>
<dbReference type="PANTHER" id="PTHR10422:SF35">
    <property type="entry name" value="CYTOCHROME BO(3) UBIQUINOL OXIDASE SUBUNIT 1"/>
    <property type="match status" value="1"/>
</dbReference>
<sequence>MSVSRDDAALDAALRRVWESLPGIHGFLTNVNHKAVGVRFMVTSFLFFLIGGLEALLMRSQLLRPEAGLLSPDRYNQLFTMHGSTMMFLFAVPFFEGLAMYLVPLMIGARDMAFPRLNAFGYFVFLFAGAALHYSLVAGVAPDSGWFNYPPLSGPGYAPGVNIDYWVTMITFLEVAALVAAVELVVTIFKQRAPGMALSRMPLFVWAVLVTAWMILFAMPPLVMASLMLALDRIVGTHFFNVAAGGVPLLWQHLFWFFGHPDVYIILLPGVGIASTIVPVAARRPIAGYTAVALAIIAIGVLSFGLWVHHMYATGLPHLGMSFFSAASMMIAVPSGVLVFSWIITLWRGAPVLHAPALFVLGFIVIFILGGLTGLMVASVPLDWQLHDTYFVVAHLHYVLIGTAVFPILAALHFWLPKVTGFTLREGLGRATFWLVFIGFHVTFFPMHELGLRGMPRRVYTYLPGLGWDADNLVATLGAYTIGAGVLVFLVNVGWSAALRRRAGEDPWNGGTLEWTVASPPPAYNFLRVPVVNGRDTPGEARPVRALALDDPADVRRETLMTTVLGAVPERRLLLSGPSIWPFWLAIALSLAFLGALIDVRFVLLGGALALIALLGWHWPAKEGARG</sequence>
<evidence type="ECO:0000256" key="8">
    <source>
        <dbReference type="ARBA" id="ARBA00022692"/>
    </source>
</evidence>
<keyword evidence="7 17" id="KW-0679">Respiratory chain</keyword>
<dbReference type="InterPro" id="IPR023616">
    <property type="entry name" value="Cyt_c_oxase-like_su1_dom"/>
</dbReference>
<evidence type="ECO:0000256" key="15">
    <source>
        <dbReference type="ARBA" id="ARBA00023136"/>
    </source>
</evidence>
<feature type="transmembrane region" description="Helical" evidence="18">
    <location>
        <begin position="357"/>
        <end position="378"/>
    </location>
</feature>
<keyword evidence="11 17" id="KW-0249">Electron transport</keyword>
<evidence type="ECO:0000259" key="19">
    <source>
        <dbReference type="PROSITE" id="PS50855"/>
    </source>
</evidence>
<feature type="transmembrane region" description="Helical" evidence="18">
    <location>
        <begin position="78"/>
        <end position="107"/>
    </location>
</feature>
<comment type="pathway">
    <text evidence="2 18">Energy metabolism; oxidative phosphorylation.</text>
</comment>
<dbReference type="GO" id="GO:0015990">
    <property type="term" value="P:electron transport coupled proton transport"/>
    <property type="evidence" value="ECO:0007669"/>
    <property type="project" value="InterPro"/>
</dbReference>
<keyword evidence="10" id="KW-1278">Translocase</keyword>
<feature type="transmembrane region" description="Helical" evidence="18">
    <location>
        <begin position="263"/>
        <end position="282"/>
    </location>
</feature>
<evidence type="ECO:0000256" key="7">
    <source>
        <dbReference type="ARBA" id="ARBA00022660"/>
    </source>
</evidence>
<accession>A0A150TCQ9</accession>
<comment type="subcellular location">
    <subcellularLocation>
        <location evidence="1 18">Cell membrane</location>
        <topology evidence="1 18">Multi-pass membrane protein</topology>
    </subcellularLocation>
</comment>
<dbReference type="PROSITE" id="PS50855">
    <property type="entry name" value="COX1"/>
    <property type="match status" value="1"/>
</dbReference>
<evidence type="ECO:0000256" key="16">
    <source>
        <dbReference type="ARBA" id="ARBA00047816"/>
    </source>
</evidence>
<feature type="transmembrane region" description="Helical" evidence="18">
    <location>
        <begin position="473"/>
        <end position="495"/>
    </location>
</feature>
<dbReference type="Gene3D" id="1.20.210.10">
    <property type="entry name" value="Cytochrome c oxidase-like, subunit I domain"/>
    <property type="match status" value="1"/>
</dbReference>
<dbReference type="GO" id="GO:0022904">
    <property type="term" value="P:respiratory electron transport chain"/>
    <property type="evidence" value="ECO:0007669"/>
    <property type="project" value="TreeGrafter"/>
</dbReference>
<gene>
    <name evidence="20" type="ORF">BE21_54915</name>
</gene>
<dbReference type="NCBIfam" id="TIGR02891">
    <property type="entry name" value="CtaD_CoxA"/>
    <property type="match status" value="1"/>
</dbReference>
<keyword evidence="13 18" id="KW-0408">Iron</keyword>
<dbReference type="GO" id="GO:0005886">
    <property type="term" value="C:plasma membrane"/>
    <property type="evidence" value="ECO:0007669"/>
    <property type="project" value="UniProtKB-SubCell"/>
</dbReference>
<evidence type="ECO:0000256" key="10">
    <source>
        <dbReference type="ARBA" id="ARBA00022967"/>
    </source>
</evidence>
<evidence type="ECO:0000256" key="11">
    <source>
        <dbReference type="ARBA" id="ARBA00022982"/>
    </source>
</evidence>
<dbReference type="AlphaFoldDB" id="A0A150TCQ9"/>
<dbReference type="InterPro" id="IPR023615">
    <property type="entry name" value="Cyt_c_Oxase_su1_BS"/>
</dbReference>
<dbReference type="GO" id="GO:0006119">
    <property type="term" value="P:oxidative phosphorylation"/>
    <property type="evidence" value="ECO:0007669"/>
    <property type="project" value="UniProtKB-UniPathway"/>
</dbReference>
<evidence type="ECO:0000256" key="18">
    <source>
        <dbReference type="RuleBase" id="RU363061"/>
    </source>
</evidence>
<feature type="transmembrane region" description="Helical" evidence="18">
    <location>
        <begin position="321"/>
        <end position="345"/>
    </location>
</feature>
<dbReference type="SUPFAM" id="SSF81442">
    <property type="entry name" value="Cytochrome c oxidase subunit I-like"/>
    <property type="match status" value="1"/>
</dbReference>
<proteinExistence type="inferred from homology"/>
<dbReference type="InterPro" id="IPR000883">
    <property type="entry name" value="Cyt_C_Oxase_1"/>
</dbReference>
<keyword evidence="4 17" id="KW-0813">Transport</keyword>
<feature type="transmembrane region" description="Helical" evidence="18">
    <location>
        <begin position="201"/>
        <end position="223"/>
    </location>
</feature>
<dbReference type="PROSITE" id="PS00077">
    <property type="entry name" value="COX1_CUB"/>
    <property type="match status" value="1"/>
</dbReference>
<evidence type="ECO:0000256" key="1">
    <source>
        <dbReference type="ARBA" id="ARBA00004651"/>
    </source>
</evidence>
<feature type="domain" description="Cytochrome oxidase subunit I profile" evidence="19">
    <location>
        <begin position="12"/>
        <end position="533"/>
    </location>
</feature>
<dbReference type="UniPathway" id="UPA00705"/>
<feature type="transmembrane region" description="Helical" evidence="18">
    <location>
        <begin position="604"/>
        <end position="621"/>
    </location>
</feature>
<comment type="catalytic activity">
    <reaction evidence="16 18">
        <text>4 Fe(II)-[cytochrome c] + O2 + 8 H(+)(in) = 4 Fe(III)-[cytochrome c] + 2 H2O + 4 H(+)(out)</text>
        <dbReference type="Rhea" id="RHEA:11436"/>
        <dbReference type="Rhea" id="RHEA-COMP:10350"/>
        <dbReference type="Rhea" id="RHEA-COMP:14399"/>
        <dbReference type="ChEBI" id="CHEBI:15377"/>
        <dbReference type="ChEBI" id="CHEBI:15378"/>
        <dbReference type="ChEBI" id="CHEBI:15379"/>
        <dbReference type="ChEBI" id="CHEBI:29033"/>
        <dbReference type="ChEBI" id="CHEBI:29034"/>
        <dbReference type="EC" id="7.1.1.9"/>
    </reaction>
</comment>
<reference evidence="20 21" key="1">
    <citation type="submission" date="2014-02" db="EMBL/GenBank/DDBJ databases">
        <title>The small core and large imbalanced accessory genome model reveals a collaborative survival strategy of Sorangium cellulosum strains in nature.</title>
        <authorList>
            <person name="Han K."/>
            <person name="Peng R."/>
            <person name="Blom J."/>
            <person name="Li Y.-Z."/>
        </authorList>
    </citation>
    <scope>NUCLEOTIDE SEQUENCE [LARGE SCALE GENOMIC DNA]</scope>
    <source>
        <strain evidence="20 21">So0007-03</strain>
    </source>
</reference>
<protein>
    <recommendedName>
        <fullName evidence="18">Cytochrome c oxidase subunit 1</fullName>
        <ecNumber evidence="18">7.1.1.9</ecNumber>
    </recommendedName>
</protein>
<keyword evidence="6 17" id="KW-0349">Heme</keyword>
<evidence type="ECO:0000313" key="21">
    <source>
        <dbReference type="Proteomes" id="UP000075502"/>
    </source>
</evidence>
<feature type="transmembrane region" description="Helical" evidence="18">
    <location>
        <begin position="390"/>
        <end position="416"/>
    </location>
</feature>
<dbReference type="Proteomes" id="UP000075502">
    <property type="component" value="Unassembled WGS sequence"/>
</dbReference>
<keyword evidence="5 18" id="KW-1003">Cell membrane</keyword>
<dbReference type="EC" id="7.1.1.9" evidence="18"/>
<dbReference type="PANTHER" id="PTHR10422">
    <property type="entry name" value="CYTOCHROME C OXIDASE SUBUNIT 1"/>
    <property type="match status" value="1"/>
</dbReference>
<feature type="transmembrane region" description="Helical" evidence="18">
    <location>
        <begin position="119"/>
        <end position="141"/>
    </location>
</feature>
<dbReference type="GO" id="GO:0046872">
    <property type="term" value="F:metal ion binding"/>
    <property type="evidence" value="ECO:0007669"/>
    <property type="project" value="UniProtKB-KW"/>
</dbReference>
<keyword evidence="14 18" id="KW-0186">Copper</keyword>
<evidence type="ECO:0000256" key="12">
    <source>
        <dbReference type="ARBA" id="ARBA00022989"/>
    </source>
</evidence>
<feature type="transmembrane region" description="Helical" evidence="18">
    <location>
        <begin position="36"/>
        <end position="58"/>
    </location>
</feature>
<evidence type="ECO:0000256" key="14">
    <source>
        <dbReference type="ARBA" id="ARBA00023008"/>
    </source>
</evidence>
<dbReference type="InterPro" id="IPR036927">
    <property type="entry name" value="Cyt_c_oxase-like_su1_sf"/>
</dbReference>
<name>A0A150TCQ9_SORCE</name>
<feature type="transmembrane region" description="Helical" evidence="18">
    <location>
        <begin position="580"/>
        <end position="598"/>
    </location>
</feature>
<dbReference type="GO" id="GO:0004129">
    <property type="term" value="F:cytochrome-c oxidase activity"/>
    <property type="evidence" value="ECO:0007669"/>
    <property type="project" value="UniProtKB-EC"/>
</dbReference>
<feature type="transmembrane region" description="Helical" evidence="18">
    <location>
        <begin position="165"/>
        <end position="189"/>
    </location>
</feature>
<dbReference type="EMBL" id="JEME01003064">
    <property type="protein sequence ID" value="KYG02494.1"/>
    <property type="molecule type" value="Genomic_DNA"/>
</dbReference>
<evidence type="ECO:0000256" key="6">
    <source>
        <dbReference type="ARBA" id="ARBA00022617"/>
    </source>
</evidence>
<organism evidence="20 21">
    <name type="scientific">Sorangium cellulosum</name>
    <name type="common">Polyangium cellulosum</name>
    <dbReference type="NCBI Taxonomy" id="56"/>
    <lineage>
        <taxon>Bacteria</taxon>
        <taxon>Pseudomonadati</taxon>
        <taxon>Myxococcota</taxon>
        <taxon>Polyangia</taxon>
        <taxon>Polyangiales</taxon>
        <taxon>Polyangiaceae</taxon>
        <taxon>Sorangium</taxon>
    </lineage>
</organism>
<evidence type="ECO:0000256" key="9">
    <source>
        <dbReference type="ARBA" id="ARBA00022723"/>
    </source>
</evidence>
<evidence type="ECO:0000256" key="4">
    <source>
        <dbReference type="ARBA" id="ARBA00022448"/>
    </source>
</evidence>
<comment type="similarity">
    <text evidence="3 17">Belongs to the heme-copper respiratory oxidase family.</text>
</comment>
<evidence type="ECO:0000256" key="2">
    <source>
        <dbReference type="ARBA" id="ARBA00004673"/>
    </source>
</evidence>
<dbReference type="InterPro" id="IPR014241">
    <property type="entry name" value="Cyt_c_oxidase_su1_bac"/>
</dbReference>
<evidence type="ECO:0000313" key="20">
    <source>
        <dbReference type="EMBL" id="KYG02494.1"/>
    </source>
</evidence>
<keyword evidence="12 18" id="KW-1133">Transmembrane helix</keyword>
<evidence type="ECO:0000256" key="13">
    <source>
        <dbReference type="ARBA" id="ARBA00023004"/>
    </source>
</evidence>
<comment type="function">
    <text evidence="18">Cytochrome c oxidase is the component of the respiratory chain that catalyzes the reduction of oxygen to water. Subunits 1-3 form the functional core of the enzyme complex. CO I is the catalytic subunit of the enzyme. Electrons originating in cytochrome c are transferred via the copper A center of subunit 2 and heme A of subunit 1 to the bimetallic center formed by heme A3 and copper B.</text>
</comment>
<dbReference type="GO" id="GO:0020037">
    <property type="term" value="F:heme binding"/>
    <property type="evidence" value="ECO:0007669"/>
    <property type="project" value="InterPro"/>
</dbReference>
<comment type="caution">
    <text evidence="20">The sequence shown here is derived from an EMBL/GenBank/DDBJ whole genome shotgun (WGS) entry which is preliminary data.</text>
</comment>
<keyword evidence="15 18" id="KW-0472">Membrane</keyword>